<dbReference type="Pfam" id="PF04082">
    <property type="entry name" value="Fungal_trans"/>
    <property type="match status" value="1"/>
</dbReference>
<evidence type="ECO:0000256" key="1">
    <source>
        <dbReference type="ARBA" id="ARBA00004123"/>
    </source>
</evidence>
<dbReference type="SMART" id="SM00066">
    <property type="entry name" value="GAL4"/>
    <property type="match status" value="1"/>
</dbReference>
<gene>
    <name evidence="6" type="ORF">E3Q01_04263</name>
</gene>
<dbReference type="GO" id="GO:0000981">
    <property type="term" value="F:DNA-binding transcription factor activity, RNA polymerase II-specific"/>
    <property type="evidence" value="ECO:0007669"/>
    <property type="project" value="InterPro"/>
</dbReference>
<feature type="region of interest" description="Disordered" evidence="4">
    <location>
        <begin position="729"/>
        <end position="754"/>
    </location>
</feature>
<accession>A0A4T0LKN4</accession>
<organism evidence="6 7">
    <name type="scientific">Wallemia mellicola</name>
    <dbReference type="NCBI Taxonomy" id="1708541"/>
    <lineage>
        <taxon>Eukaryota</taxon>
        <taxon>Fungi</taxon>
        <taxon>Dikarya</taxon>
        <taxon>Basidiomycota</taxon>
        <taxon>Wallemiomycotina</taxon>
        <taxon>Wallemiomycetes</taxon>
        <taxon>Wallemiales</taxon>
        <taxon>Wallemiaceae</taxon>
        <taxon>Wallemia</taxon>
    </lineage>
</organism>
<dbReference type="AlphaFoldDB" id="A0A4T0LKN4"/>
<dbReference type="CDD" id="cd00067">
    <property type="entry name" value="GAL4"/>
    <property type="match status" value="1"/>
</dbReference>
<evidence type="ECO:0000259" key="5">
    <source>
        <dbReference type="PROSITE" id="PS50048"/>
    </source>
</evidence>
<protein>
    <recommendedName>
        <fullName evidence="5">Zn(2)-C6 fungal-type domain-containing protein</fullName>
    </recommendedName>
</protein>
<sequence length="754" mass="85105">MKTEHSKTTKPRRQRPLYSCGECRRLKLKCDRQWPCSSCRRRGCAAICPDGTMKGATMSRQALVDNTSNLLLRIEQLEKSISTQGGVIPDAPTKLITSATAVFNSPDSTEAANAIRPPIETHDEDFAESFGALTVTKEGSRYVGPSAGSEWLQNDSLVDREQEFIDERGQIGESPDSPPTDFPFSAANNAEIIEELWLKLPDRSRAMQMVDVYYRTCSCLYNCVQREVFENDLNTLYNQPDAHKLARLYMVFALGVYFDVNLSTDHPDSQRYYSYSKALLSAGDFLVKSSIPAAQTLHMMGIYLLNRNRLSGADSYYPLLGVQLRITRAMGLHRDGQRWGFQGNDLNERRMAFWETQTMDVFQSICFGRPYSTQLRHVDCAFPLDEQARNYNGEGYGYQTMRYSLVKLLCKISDEIYSVKPPTYDTVIGLDREIRQYEKNIPLHLRCKAASVVRNSSNYPVNDSVQEPVSEELLLQQHTLAMNVNECLLYINRRYFAHALKTHPENPLKSPFSQSFVAVMECCRVMVALGHSIHRLLPDLSSRHFFFFYHLFSFGVCSAASCIISPGSSMASDAWKDLNSITDLCALPTAGKRANLFVPALNKLRERALIRCKAHIEAREHKEDDHDNEHMVMLGLGSRFVNTSPTSDKPQTTFNAPLRSRRNTLPSDAIYTELLKQTEGTASSTEMFNSLWQVQQEGTSNLALNSGINEYNNIFPNNLDFLGMDSVLSSTSNAQPESSNHSTDWNTLLQSMGL</sequence>
<dbReference type="CDD" id="cd12148">
    <property type="entry name" value="fungal_TF_MHR"/>
    <property type="match status" value="1"/>
</dbReference>
<dbReference type="Gene3D" id="4.10.240.10">
    <property type="entry name" value="Zn(2)-C6 fungal-type DNA-binding domain"/>
    <property type="match status" value="1"/>
</dbReference>
<evidence type="ECO:0000256" key="4">
    <source>
        <dbReference type="SAM" id="MobiDB-lite"/>
    </source>
</evidence>
<dbReference type="EMBL" id="SPRX01000089">
    <property type="protein sequence ID" value="TIC61720.1"/>
    <property type="molecule type" value="Genomic_DNA"/>
</dbReference>
<evidence type="ECO:0000313" key="6">
    <source>
        <dbReference type="EMBL" id="TIC61720.1"/>
    </source>
</evidence>
<dbReference type="InterPro" id="IPR036864">
    <property type="entry name" value="Zn2-C6_fun-type_DNA-bd_sf"/>
</dbReference>
<comment type="subcellular location">
    <subcellularLocation>
        <location evidence="1">Nucleus</location>
    </subcellularLocation>
</comment>
<dbReference type="GO" id="GO:0006351">
    <property type="term" value="P:DNA-templated transcription"/>
    <property type="evidence" value="ECO:0007669"/>
    <property type="project" value="InterPro"/>
</dbReference>
<keyword evidence="2" id="KW-0479">Metal-binding</keyword>
<dbReference type="SUPFAM" id="SSF57701">
    <property type="entry name" value="Zn2/Cys6 DNA-binding domain"/>
    <property type="match status" value="1"/>
</dbReference>
<proteinExistence type="predicted"/>
<dbReference type="GO" id="GO:0008270">
    <property type="term" value="F:zinc ion binding"/>
    <property type="evidence" value="ECO:0007669"/>
    <property type="project" value="InterPro"/>
</dbReference>
<reference evidence="6 7" key="1">
    <citation type="submission" date="2019-03" db="EMBL/GenBank/DDBJ databases">
        <title>Sequencing 25 genomes of Wallemia mellicola.</title>
        <authorList>
            <person name="Gostincar C."/>
        </authorList>
    </citation>
    <scope>NUCLEOTIDE SEQUENCE [LARGE SCALE GENOMIC DNA]</scope>
    <source>
        <strain evidence="6 7">EXF-757</strain>
    </source>
</reference>
<evidence type="ECO:0000256" key="2">
    <source>
        <dbReference type="ARBA" id="ARBA00022723"/>
    </source>
</evidence>
<dbReference type="PANTHER" id="PTHR31001">
    <property type="entry name" value="UNCHARACTERIZED TRANSCRIPTIONAL REGULATORY PROTEIN"/>
    <property type="match status" value="1"/>
</dbReference>
<evidence type="ECO:0000256" key="3">
    <source>
        <dbReference type="ARBA" id="ARBA00023242"/>
    </source>
</evidence>
<dbReference type="GO" id="GO:0005634">
    <property type="term" value="C:nucleus"/>
    <property type="evidence" value="ECO:0007669"/>
    <property type="project" value="UniProtKB-SubCell"/>
</dbReference>
<dbReference type="InterPro" id="IPR001138">
    <property type="entry name" value="Zn2Cys6_DnaBD"/>
</dbReference>
<dbReference type="PROSITE" id="PS50048">
    <property type="entry name" value="ZN2_CY6_FUNGAL_2"/>
    <property type="match status" value="1"/>
</dbReference>
<keyword evidence="3" id="KW-0539">Nucleus</keyword>
<evidence type="ECO:0000313" key="7">
    <source>
        <dbReference type="Proteomes" id="UP000310708"/>
    </source>
</evidence>
<dbReference type="PROSITE" id="PS00463">
    <property type="entry name" value="ZN2_CY6_FUNGAL_1"/>
    <property type="match status" value="1"/>
</dbReference>
<dbReference type="PANTHER" id="PTHR31001:SF56">
    <property type="entry name" value="ZN(2)-C6 FUNGAL-TYPE DOMAIN-CONTAINING PROTEIN"/>
    <property type="match status" value="1"/>
</dbReference>
<dbReference type="Proteomes" id="UP000310708">
    <property type="component" value="Unassembled WGS sequence"/>
</dbReference>
<comment type="caution">
    <text evidence="6">The sequence shown here is derived from an EMBL/GenBank/DDBJ whole genome shotgun (WGS) entry which is preliminary data.</text>
</comment>
<dbReference type="GO" id="GO:0003677">
    <property type="term" value="F:DNA binding"/>
    <property type="evidence" value="ECO:0007669"/>
    <property type="project" value="InterPro"/>
</dbReference>
<name>A0A4T0LKN4_9BASI</name>
<dbReference type="InterPro" id="IPR007219">
    <property type="entry name" value="XnlR_reg_dom"/>
</dbReference>
<feature type="domain" description="Zn(2)-C6 fungal-type" evidence="5">
    <location>
        <begin position="19"/>
        <end position="48"/>
    </location>
</feature>
<dbReference type="InterPro" id="IPR050613">
    <property type="entry name" value="Sec_Metabolite_Reg"/>
</dbReference>